<keyword evidence="4 15" id="KW-0808">Transferase</keyword>
<feature type="domain" description="PLD phosphodiesterase" evidence="14">
    <location>
        <begin position="389"/>
        <end position="416"/>
    </location>
</feature>
<reference evidence="15 16" key="1">
    <citation type="submission" date="2018-06" db="EMBL/GenBank/DDBJ databases">
        <title>Spongiibacterium sp. HME9304 Genome sequencing and assembly.</title>
        <authorList>
            <person name="Kang H."/>
            <person name="Kim H."/>
            <person name="Joh K."/>
        </authorList>
    </citation>
    <scope>NUCLEOTIDE SEQUENCE [LARGE SCALE GENOMIC DNA]</scope>
    <source>
        <strain evidence="15 16">HME9304</strain>
    </source>
</reference>
<dbReference type="RefSeq" id="WP_112376814.1">
    <property type="nucleotide sequence ID" value="NZ_CP030104.1"/>
</dbReference>
<dbReference type="KEGG" id="spon:HME9304_00199"/>
<evidence type="ECO:0000259" key="14">
    <source>
        <dbReference type="PROSITE" id="PS50035"/>
    </source>
</evidence>
<dbReference type="EC" id="2.7.8.-" evidence="12"/>
<dbReference type="InterPro" id="IPR025202">
    <property type="entry name" value="PLD-like_dom"/>
</dbReference>
<evidence type="ECO:0000256" key="8">
    <source>
        <dbReference type="ARBA" id="ARBA00023098"/>
    </source>
</evidence>
<dbReference type="SMART" id="SM00155">
    <property type="entry name" value="PLDc"/>
    <property type="match status" value="2"/>
</dbReference>
<dbReference type="InterPro" id="IPR001736">
    <property type="entry name" value="PLipase_D/transphosphatidylase"/>
</dbReference>
<dbReference type="Proteomes" id="UP000248536">
    <property type="component" value="Chromosome"/>
</dbReference>
<protein>
    <recommendedName>
        <fullName evidence="12">Cardiolipin synthase</fullName>
        <ecNumber evidence="12">2.7.8.-</ecNumber>
    </recommendedName>
</protein>
<dbReference type="PANTHER" id="PTHR21248">
    <property type="entry name" value="CARDIOLIPIN SYNTHASE"/>
    <property type="match status" value="1"/>
</dbReference>
<dbReference type="InterPro" id="IPR027379">
    <property type="entry name" value="CLS_N"/>
</dbReference>
<keyword evidence="9 13" id="KW-0472">Membrane</keyword>
<sequence>MSPTVRTILLVAYIAITLWSITVIIYYGRRPTKSISWVLAVITLPFAGPALYYLFGVNRRKFKFFSIKQFEKRQKYKSAKPDSGKDFTVSFDDIHKRKLCSLLSKNSGFEALNGNKVTILQDGEETFRTLFSAMEKANKFIHIQYYVLERGDLLEKILKILKKKVSEGVEVRIIYDSFGSFSFRGRIKKKFLEIGASIYPMMPIRFGNLLFSINFRNHRKIVIIDGEVAFTGGVNISDKYIKAEGDLGRWKDTHMCLEGPIVNDIHVVFLKDYFFASKDEEFDVKKYLTLSKNEGDVIAQVVAGGPDYRHPAVMQQYISMVNYAKTKIRVANPYFLPGEAFLQAIKIASLGGVEVSLLVPRKSDSQAALNAMFSQFEELMDVGIRIFLRDDFSHSKILAIDDEIVSIGSGNFDNRSFEHNYETNVLLYDRKISEDINSVFDKLIADAEELSLERFKERSRWRKFLEGLSKFFKPLL</sequence>
<evidence type="ECO:0000256" key="13">
    <source>
        <dbReference type="SAM" id="Phobius"/>
    </source>
</evidence>
<keyword evidence="10" id="KW-0594">Phospholipid biosynthesis</keyword>
<keyword evidence="11" id="KW-1208">Phospholipid metabolism</keyword>
<keyword evidence="5 13" id="KW-0812">Transmembrane</keyword>
<keyword evidence="6" id="KW-0677">Repeat</keyword>
<dbReference type="Pfam" id="PF13091">
    <property type="entry name" value="PLDc_2"/>
    <property type="match status" value="2"/>
</dbReference>
<comment type="subcellular location">
    <subcellularLocation>
        <location evidence="1">Cell membrane</location>
        <topology evidence="1">Multi-pass membrane protein</topology>
    </subcellularLocation>
</comment>
<keyword evidence="16" id="KW-1185">Reference proteome</keyword>
<dbReference type="GO" id="GO:0032049">
    <property type="term" value="P:cardiolipin biosynthetic process"/>
    <property type="evidence" value="ECO:0007669"/>
    <property type="project" value="UniProtKB-UniRule"/>
</dbReference>
<dbReference type="PROSITE" id="PS50035">
    <property type="entry name" value="PLD"/>
    <property type="match status" value="2"/>
</dbReference>
<evidence type="ECO:0000256" key="12">
    <source>
        <dbReference type="NCBIfam" id="TIGR04265"/>
    </source>
</evidence>
<keyword evidence="3" id="KW-0444">Lipid biosynthesis</keyword>
<evidence type="ECO:0000256" key="1">
    <source>
        <dbReference type="ARBA" id="ARBA00004651"/>
    </source>
</evidence>
<keyword evidence="2" id="KW-1003">Cell membrane</keyword>
<dbReference type="AlphaFoldDB" id="A0A2Z4LN21"/>
<dbReference type="InterPro" id="IPR022924">
    <property type="entry name" value="Cardiolipin_synthase"/>
</dbReference>
<keyword evidence="7 13" id="KW-1133">Transmembrane helix</keyword>
<evidence type="ECO:0000256" key="9">
    <source>
        <dbReference type="ARBA" id="ARBA00023136"/>
    </source>
</evidence>
<dbReference type="GO" id="GO:0005886">
    <property type="term" value="C:plasma membrane"/>
    <property type="evidence" value="ECO:0007669"/>
    <property type="project" value="UniProtKB-SubCell"/>
</dbReference>
<gene>
    <name evidence="15" type="ORF">HME9304_00199</name>
</gene>
<accession>A0A2Z4LN21</accession>
<dbReference type="SUPFAM" id="SSF56024">
    <property type="entry name" value="Phospholipase D/nuclease"/>
    <property type="match status" value="2"/>
</dbReference>
<evidence type="ECO:0000256" key="11">
    <source>
        <dbReference type="ARBA" id="ARBA00023264"/>
    </source>
</evidence>
<dbReference type="NCBIfam" id="TIGR04265">
    <property type="entry name" value="bac_cardiolipin"/>
    <property type="match status" value="1"/>
</dbReference>
<feature type="domain" description="PLD phosphodiesterase" evidence="14">
    <location>
        <begin position="213"/>
        <end position="240"/>
    </location>
</feature>
<proteinExistence type="predicted"/>
<dbReference type="EMBL" id="CP030104">
    <property type="protein sequence ID" value="AWX43212.1"/>
    <property type="molecule type" value="Genomic_DNA"/>
</dbReference>
<dbReference type="CDD" id="cd09112">
    <property type="entry name" value="PLDc_CLS_2"/>
    <property type="match status" value="1"/>
</dbReference>
<evidence type="ECO:0000256" key="4">
    <source>
        <dbReference type="ARBA" id="ARBA00022679"/>
    </source>
</evidence>
<dbReference type="PANTHER" id="PTHR21248:SF22">
    <property type="entry name" value="PHOSPHOLIPASE D"/>
    <property type="match status" value="1"/>
</dbReference>
<evidence type="ECO:0000256" key="10">
    <source>
        <dbReference type="ARBA" id="ARBA00023209"/>
    </source>
</evidence>
<dbReference type="CDD" id="cd09110">
    <property type="entry name" value="PLDc_CLS_1"/>
    <property type="match status" value="1"/>
</dbReference>
<dbReference type="Pfam" id="PF13396">
    <property type="entry name" value="PLDc_N"/>
    <property type="match status" value="1"/>
</dbReference>
<dbReference type="GO" id="GO:0008808">
    <property type="term" value="F:cardiolipin synthase activity"/>
    <property type="evidence" value="ECO:0007669"/>
    <property type="project" value="UniProtKB-UniRule"/>
</dbReference>
<organism evidence="15 16">
    <name type="scientific">Flagellimonas maritima</name>
    <dbReference type="NCBI Taxonomy" id="1383885"/>
    <lineage>
        <taxon>Bacteria</taxon>
        <taxon>Pseudomonadati</taxon>
        <taxon>Bacteroidota</taxon>
        <taxon>Flavobacteriia</taxon>
        <taxon>Flavobacteriales</taxon>
        <taxon>Flavobacteriaceae</taxon>
        <taxon>Flagellimonas</taxon>
    </lineage>
</organism>
<name>A0A2Z4LN21_9FLAO</name>
<evidence type="ECO:0000256" key="6">
    <source>
        <dbReference type="ARBA" id="ARBA00022737"/>
    </source>
</evidence>
<evidence type="ECO:0000256" key="2">
    <source>
        <dbReference type="ARBA" id="ARBA00022475"/>
    </source>
</evidence>
<evidence type="ECO:0000256" key="7">
    <source>
        <dbReference type="ARBA" id="ARBA00022989"/>
    </source>
</evidence>
<feature type="transmembrane region" description="Helical" evidence="13">
    <location>
        <begin position="7"/>
        <end position="28"/>
    </location>
</feature>
<dbReference type="OrthoDB" id="9762009at2"/>
<evidence type="ECO:0000256" key="3">
    <source>
        <dbReference type="ARBA" id="ARBA00022516"/>
    </source>
</evidence>
<keyword evidence="8" id="KW-0443">Lipid metabolism</keyword>
<evidence type="ECO:0000313" key="15">
    <source>
        <dbReference type="EMBL" id="AWX43212.1"/>
    </source>
</evidence>
<evidence type="ECO:0000256" key="5">
    <source>
        <dbReference type="ARBA" id="ARBA00022692"/>
    </source>
</evidence>
<evidence type="ECO:0000313" key="16">
    <source>
        <dbReference type="Proteomes" id="UP000248536"/>
    </source>
</evidence>
<dbReference type="Gene3D" id="3.30.870.10">
    <property type="entry name" value="Endonuclease Chain A"/>
    <property type="match status" value="2"/>
</dbReference>
<feature type="transmembrane region" description="Helical" evidence="13">
    <location>
        <begin position="34"/>
        <end position="55"/>
    </location>
</feature>